<dbReference type="PANTHER" id="PTHR10634:SF124">
    <property type="entry name" value="ZINC FINGER A20 AND AN1 DOMAIN-CONTAINING STRESS-ASSOCIATED PROTEIN 8-RELATED"/>
    <property type="match status" value="1"/>
</dbReference>
<evidence type="ECO:0000313" key="9">
    <source>
        <dbReference type="Proteomes" id="UP001174677"/>
    </source>
</evidence>
<dbReference type="SUPFAM" id="SSF57716">
    <property type="entry name" value="Glucocorticoid receptor-like (DNA-binding domain)"/>
    <property type="match status" value="1"/>
</dbReference>
<dbReference type="InterPro" id="IPR050652">
    <property type="entry name" value="AN1_A20_ZnFinger"/>
</dbReference>
<feature type="domain" description="A20-type" evidence="6">
    <location>
        <begin position="6"/>
        <end position="40"/>
    </location>
</feature>
<name>A0ABQ9M421_HEVBR</name>
<dbReference type="Pfam" id="PF01428">
    <property type="entry name" value="zf-AN1"/>
    <property type="match status" value="1"/>
</dbReference>
<comment type="function">
    <text evidence="1">May be involved in environmental stress response.</text>
</comment>
<dbReference type="PROSITE" id="PS51036">
    <property type="entry name" value="ZF_A20"/>
    <property type="match status" value="1"/>
</dbReference>
<dbReference type="Proteomes" id="UP001174677">
    <property type="component" value="Chromosome 8"/>
</dbReference>
<dbReference type="PROSITE" id="PS51039">
    <property type="entry name" value="ZF_AN1"/>
    <property type="match status" value="1"/>
</dbReference>
<accession>A0ABQ9M421</accession>
<keyword evidence="2" id="KW-0479">Metal-binding</keyword>
<sequence>MESQHNMDPPLCANGCGFYGSVQNLNLCSKCYKEYQKQEHAIKVVTSSISQPSLAAETVVDSSIDEAASTSTKNRCTSCNKRLGLMGFNCRCGNVYCRSHRYPEAHACTVDYKGLGRQLLIKQNPLLKADKLQDRI</sequence>
<evidence type="ECO:0000256" key="4">
    <source>
        <dbReference type="ARBA" id="ARBA00022833"/>
    </source>
</evidence>
<dbReference type="InterPro" id="IPR002653">
    <property type="entry name" value="Znf_A20"/>
</dbReference>
<proteinExistence type="predicted"/>
<dbReference type="Pfam" id="PF01754">
    <property type="entry name" value="zf-A20"/>
    <property type="match status" value="1"/>
</dbReference>
<dbReference type="SUPFAM" id="SSF118310">
    <property type="entry name" value="AN1-like Zinc finger"/>
    <property type="match status" value="1"/>
</dbReference>
<evidence type="ECO:0000256" key="1">
    <source>
        <dbReference type="ARBA" id="ARBA00003732"/>
    </source>
</evidence>
<dbReference type="InterPro" id="IPR000058">
    <property type="entry name" value="Znf_AN1"/>
</dbReference>
<evidence type="ECO:0000313" key="8">
    <source>
        <dbReference type="EMBL" id="KAJ9174956.1"/>
    </source>
</evidence>
<comment type="caution">
    <text evidence="8">The sequence shown here is derived from an EMBL/GenBank/DDBJ whole genome shotgun (WGS) entry which is preliminary data.</text>
</comment>
<protein>
    <submittedName>
        <fullName evidence="8">Uncharacterized protein</fullName>
    </submittedName>
</protein>
<dbReference type="InterPro" id="IPR035896">
    <property type="entry name" value="AN1-like_Znf"/>
</dbReference>
<evidence type="ECO:0000259" key="6">
    <source>
        <dbReference type="PROSITE" id="PS51036"/>
    </source>
</evidence>
<dbReference type="Gene3D" id="4.10.1110.10">
    <property type="entry name" value="AN1-like Zinc finger"/>
    <property type="match status" value="1"/>
</dbReference>
<reference evidence="8 9" key="1">
    <citation type="journal article" date="2023" name="Plant Biotechnol. J.">
        <title>Chromosome-level wild Hevea brasiliensis genome provides new tools for genomic-assisted breeding and valuable loci to elevate rubber yield.</title>
        <authorList>
            <person name="Cheng H."/>
            <person name="Song X."/>
            <person name="Hu Y."/>
            <person name="Wu T."/>
            <person name="Yang Q."/>
            <person name="An Z."/>
            <person name="Feng S."/>
            <person name="Deng Z."/>
            <person name="Wu W."/>
            <person name="Zeng X."/>
            <person name="Tu M."/>
            <person name="Wang X."/>
            <person name="Huang H."/>
        </authorList>
    </citation>
    <scope>NUCLEOTIDE SEQUENCE [LARGE SCALE GENOMIC DNA]</scope>
    <source>
        <strain evidence="8">MT/VB/25A 57/8</strain>
    </source>
</reference>
<evidence type="ECO:0000256" key="5">
    <source>
        <dbReference type="PROSITE-ProRule" id="PRU00449"/>
    </source>
</evidence>
<evidence type="ECO:0000256" key="2">
    <source>
        <dbReference type="ARBA" id="ARBA00022723"/>
    </source>
</evidence>
<keyword evidence="3 5" id="KW-0863">Zinc-finger</keyword>
<dbReference type="PANTHER" id="PTHR10634">
    <property type="entry name" value="AN1-TYPE ZINC FINGER PROTEIN"/>
    <property type="match status" value="1"/>
</dbReference>
<dbReference type="Gene3D" id="1.20.5.4770">
    <property type="match status" value="1"/>
</dbReference>
<organism evidence="8 9">
    <name type="scientific">Hevea brasiliensis</name>
    <name type="common">Para rubber tree</name>
    <name type="synonym">Siphonia brasiliensis</name>
    <dbReference type="NCBI Taxonomy" id="3981"/>
    <lineage>
        <taxon>Eukaryota</taxon>
        <taxon>Viridiplantae</taxon>
        <taxon>Streptophyta</taxon>
        <taxon>Embryophyta</taxon>
        <taxon>Tracheophyta</taxon>
        <taxon>Spermatophyta</taxon>
        <taxon>Magnoliopsida</taxon>
        <taxon>eudicotyledons</taxon>
        <taxon>Gunneridae</taxon>
        <taxon>Pentapetalae</taxon>
        <taxon>rosids</taxon>
        <taxon>fabids</taxon>
        <taxon>Malpighiales</taxon>
        <taxon>Euphorbiaceae</taxon>
        <taxon>Crotonoideae</taxon>
        <taxon>Micrandreae</taxon>
        <taxon>Hevea</taxon>
    </lineage>
</organism>
<evidence type="ECO:0000259" key="7">
    <source>
        <dbReference type="PROSITE" id="PS51039"/>
    </source>
</evidence>
<evidence type="ECO:0000256" key="3">
    <source>
        <dbReference type="ARBA" id="ARBA00022771"/>
    </source>
</evidence>
<feature type="domain" description="AN1-type" evidence="7">
    <location>
        <begin position="70"/>
        <end position="116"/>
    </location>
</feature>
<dbReference type="SMART" id="SM00154">
    <property type="entry name" value="ZnF_AN1"/>
    <property type="match status" value="1"/>
</dbReference>
<gene>
    <name evidence="8" type="ORF">P3X46_013549</name>
</gene>
<dbReference type="EMBL" id="JARPOI010000008">
    <property type="protein sequence ID" value="KAJ9174956.1"/>
    <property type="molecule type" value="Genomic_DNA"/>
</dbReference>
<dbReference type="SMART" id="SM00259">
    <property type="entry name" value="ZnF_A20"/>
    <property type="match status" value="1"/>
</dbReference>
<keyword evidence="9" id="KW-1185">Reference proteome</keyword>
<keyword evidence="4" id="KW-0862">Zinc</keyword>